<proteinExistence type="predicted"/>
<name>A0A644UA93_9ZZZZ</name>
<organism evidence="1">
    <name type="scientific">bioreactor metagenome</name>
    <dbReference type="NCBI Taxonomy" id="1076179"/>
    <lineage>
        <taxon>unclassified sequences</taxon>
        <taxon>metagenomes</taxon>
        <taxon>ecological metagenomes</taxon>
    </lineage>
</organism>
<dbReference type="EMBL" id="VSSQ01000092">
    <property type="protein sequence ID" value="MPL75899.1"/>
    <property type="molecule type" value="Genomic_DNA"/>
</dbReference>
<reference evidence="1" key="1">
    <citation type="submission" date="2019-08" db="EMBL/GenBank/DDBJ databases">
        <authorList>
            <person name="Kucharzyk K."/>
            <person name="Murdoch R.W."/>
            <person name="Higgins S."/>
            <person name="Loffler F."/>
        </authorList>
    </citation>
    <scope>NUCLEOTIDE SEQUENCE</scope>
</reference>
<protein>
    <submittedName>
        <fullName evidence="1">Uncharacterized protein</fullName>
    </submittedName>
</protein>
<accession>A0A644UA93</accession>
<dbReference type="AlphaFoldDB" id="A0A644UA93"/>
<comment type="caution">
    <text evidence="1">The sequence shown here is derived from an EMBL/GenBank/DDBJ whole genome shotgun (WGS) entry which is preliminary data.</text>
</comment>
<sequence>MKINKNIIFAILTPILFFSAAKIASADVFSVTFTDPTQSSSNASLVVEYRLTGGSLGKFKPGDTITPYVYVNPKQDIRCANGATHAQTLYMYNYNFEIGRPDTSSFLTLKQLSQAPVFYLDSNKNTVYLEGRQVFNVWNASSIDLRDNYGNTIVDLTITNLSDVYIDSQRNIKGTFSYTGYIADRYGSGGSTYTSGEAHDVILVDKNTANVPLYVSSYAYAEPYTPTLIDVNTGQRPILSRTYVYGSEAIPSSVFIPTNADPGQYVAQFKFRPSYTTYTPNRNVINKGSWNLVTDQYKSCPSGGRVLITEDCPTTPTVPTTPTIKTCPDGSSIPSTQNCPATKTCADGTVVVTTATCYKPCPDGSIVPETKVCPKPLPTVPGDCSDPRKPCEMLNYLEKFLNIKKANALIQALEADTIMMNGGGGGGGDSSYVPPPVTCPTTSWWCKIVFYEVPLSLPLEVLSTNTSPSVLVN</sequence>
<gene>
    <name evidence="1" type="ORF">SDC9_21737</name>
</gene>
<evidence type="ECO:0000313" key="1">
    <source>
        <dbReference type="EMBL" id="MPL75899.1"/>
    </source>
</evidence>